<dbReference type="EMBL" id="CP024422">
    <property type="protein sequence ID" value="ATQ56174.1"/>
    <property type="molecule type" value="Genomic_DNA"/>
</dbReference>
<protein>
    <submittedName>
        <fullName evidence="1">Uncharacterized protein</fullName>
    </submittedName>
</protein>
<dbReference type="Proteomes" id="UP000229314">
    <property type="component" value="Chromosome"/>
</dbReference>
<organism evidence="1 2">
    <name type="scientific">Paracoccus yeei</name>
    <dbReference type="NCBI Taxonomy" id="147645"/>
    <lineage>
        <taxon>Bacteria</taxon>
        <taxon>Pseudomonadati</taxon>
        <taxon>Pseudomonadota</taxon>
        <taxon>Alphaproteobacteria</taxon>
        <taxon>Rhodobacterales</taxon>
        <taxon>Paracoccaceae</taxon>
        <taxon>Paracoccus</taxon>
    </lineage>
</organism>
<accession>A0A2D2C101</accession>
<dbReference type="GeneID" id="78898077"/>
<reference evidence="1 2" key="1">
    <citation type="submission" date="2017-10" db="EMBL/GenBank/DDBJ databases">
        <title>Complete genome sequence of Paracoccus yeei TT13 isolated from human skin.</title>
        <authorList>
            <person name="Lee K."/>
            <person name="Lim J.Y."/>
            <person name="Hwang I."/>
        </authorList>
    </citation>
    <scope>NUCLEOTIDE SEQUENCE [LARGE SCALE GENOMIC DNA]</scope>
    <source>
        <strain evidence="1 2">TT13</strain>
    </source>
</reference>
<evidence type="ECO:0000313" key="2">
    <source>
        <dbReference type="Proteomes" id="UP000229314"/>
    </source>
</evidence>
<proteinExistence type="predicted"/>
<sequence length="218" mass="25252">MANQSCFLAGVRDHRMTIELDQGVHRSILFKRPTSWAYHFRLVTWPGHIAISGDMGDYTFARLIDMFEFFRHAGPAYDRDDRINVGYWDEKLTAVCKSSGRHELDEDRYVEVVRSLLGRHISGMALGDAKTVVREATWDGLFDAPASLREAEDRLYSWRCPVNGGAPFSDLWDYRLTKAAYHLVWCMRAIQWGIKRYDLHQQGRTQADHDRRVQEGAI</sequence>
<evidence type="ECO:0000313" key="1">
    <source>
        <dbReference type="EMBL" id="ATQ56174.1"/>
    </source>
</evidence>
<name>A0A2D2C101_9RHOB</name>
<dbReference type="RefSeq" id="WP_099649038.1">
    <property type="nucleotide sequence ID" value="NZ_CP024422.1"/>
</dbReference>
<dbReference type="AlphaFoldDB" id="A0A2D2C101"/>
<gene>
    <name evidence="1" type="ORF">PYTT13_10390</name>
</gene>